<proteinExistence type="predicted"/>
<feature type="transmembrane region" description="Helical" evidence="1">
    <location>
        <begin position="29"/>
        <end position="49"/>
    </location>
</feature>
<reference evidence="2" key="1">
    <citation type="journal article" date="2020" name="mSystems">
        <title>Genome- and Community-Level Interaction Insights into Carbon Utilization and Element Cycling Functions of Hydrothermarchaeota in Hydrothermal Sediment.</title>
        <authorList>
            <person name="Zhou Z."/>
            <person name="Liu Y."/>
            <person name="Xu W."/>
            <person name="Pan J."/>
            <person name="Luo Z.H."/>
            <person name="Li M."/>
        </authorList>
    </citation>
    <scope>NUCLEOTIDE SEQUENCE [LARGE SCALE GENOMIC DNA]</scope>
    <source>
        <strain evidence="2">SpSt-289</strain>
    </source>
</reference>
<evidence type="ECO:0000256" key="1">
    <source>
        <dbReference type="SAM" id="Phobius"/>
    </source>
</evidence>
<comment type="caution">
    <text evidence="2">The sequence shown here is derived from an EMBL/GenBank/DDBJ whole genome shotgun (WGS) entry which is preliminary data.</text>
</comment>
<dbReference type="AlphaFoldDB" id="A0A7C1FI51"/>
<dbReference type="EMBL" id="DSMG01000190">
    <property type="protein sequence ID" value="HDX33359.1"/>
    <property type="molecule type" value="Genomic_DNA"/>
</dbReference>
<gene>
    <name evidence="2" type="ORF">ENQ20_18030</name>
</gene>
<organism evidence="2">
    <name type="scientific">Caldilinea aerophila</name>
    <dbReference type="NCBI Taxonomy" id="133453"/>
    <lineage>
        <taxon>Bacteria</taxon>
        <taxon>Bacillati</taxon>
        <taxon>Chloroflexota</taxon>
        <taxon>Caldilineae</taxon>
        <taxon>Caldilineales</taxon>
        <taxon>Caldilineaceae</taxon>
        <taxon>Caldilinea</taxon>
    </lineage>
</organism>
<accession>A0A7C1FI51</accession>
<evidence type="ECO:0000313" key="2">
    <source>
        <dbReference type="EMBL" id="HDX33359.1"/>
    </source>
</evidence>
<protein>
    <submittedName>
        <fullName evidence="2">Uncharacterized protein</fullName>
    </submittedName>
</protein>
<keyword evidence="1" id="KW-0472">Membrane</keyword>
<sequence length="265" mass="29946">MAQLAETIRAFFQGSGSLLERIAASMDPVAWMLVILLSGAVVVGLFFSLTTRRPFLAADEVEATPQMVLARLKQDPTQLAPIAIISRLGAEATLELLEYGDQIRTHEWRYKWSSVREELIHLLSQQNAFGPTYALARYYRSTDKQEPDTLRIRRTALIHKLGQLRYLEPDANGNPAQLRVRAHPAEVQGDLGFEGETLWLLADEPAPPLRGPVVELEMIDFRTLQDADLRIHIRRSPAVGGGFRLTLQKRHGFWVVVDEQIEWVS</sequence>
<keyword evidence="1" id="KW-1133">Transmembrane helix</keyword>
<name>A0A7C1FI51_9CHLR</name>
<keyword evidence="1" id="KW-0812">Transmembrane</keyword>